<dbReference type="AlphaFoldDB" id="A0A2A6RMC6"/>
<feature type="transmembrane region" description="Helical" evidence="1">
    <location>
        <begin position="325"/>
        <end position="346"/>
    </location>
</feature>
<evidence type="ECO:0000256" key="1">
    <source>
        <dbReference type="SAM" id="Phobius"/>
    </source>
</evidence>
<feature type="transmembrane region" description="Helical" evidence="1">
    <location>
        <begin position="103"/>
        <end position="124"/>
    </location>
</feature>
<feature type="transmembrane region" description="Helical" evidence="1">
    <location>
        <begin position="198"/>
        <end position="217"/>
    </location>
</feature>
<keyword evidence="3" id="KW-1185">Reference proteome</keyword>
<feature type="transmembrane region" description="Helical" evidence="1">
    <location>
        <begin position="154"/>
        <end position="177"/>
    </location>
</feature>
<reference evidence="3" key="1">
    <citation type="submission" date="2017-08" db="EMBL/GenBank/DDBJ databases">
        <authorList>
            <person name="Grouzdev D.S."/>
            <person name="Gaisin V.A."/>
            <person name="Rysina M.S."/>
            <person name="Gorlenko V.M."/>
        </authorList>
    </citation>
    <scope>NUCLEOTIDE SEQUENCE [LARGE SCALE GENOMIC DNA]</scope>
    <source>
        <strain evidence="3">Kir15-3F</strain>
    </source>
</reference>
<comment type="caution">
    <text evidence="2">The sequence shown here is derived from an EMBL/GenBank/DDBJ whole genome shotgun (WGS) entry which is preliminary data.</text>
</comment>
<feature type="transmembrane region" description="Helical" evidence="1">
    <location>
        <begin position="272"/>
        <end position="292"/>
    </location>
</feature>
<keyword evidence="1" id="KW-0472">Membrane</keyword>
<feature type="transmembrane region" description="Helical" evidence="1">
    <location>
        <begin position="526"/>
        <end position="545"/>
    </location>
</feature>
<feature type="transmembrane region" description="Helical" evidence="1">
    <location>
        <begin position="499"/>
        <end position="520"/>
    </location>
</feature>
<sequence length="701" mass="78359">MRGYAQVELPRLSTAPQRLHLELQNIHPEEQLLALWLDYGGVSQAEFYVMPGRRMYTLWLPGEWRPTSEVLTLQAETFQAVGDRRQLSVVVRSIELTPHGFGLSWWTLSAAGMLLQVLLLALLIQRVGWSRWLSIPLPLIIPLQWGLWGEHAYTLWAVLFAWGLVGCFIVVLCFHWMGRFFRFRHNDIVIQPWHRTDYLLVGGIVSIALGLRLWLVPHQVPILNGDDYLTGSFAANILLRGWQALYFGHHTGALSAYLLVPIMAVGGISHNTLLVLPLLLSMILTLALYGIGKDLAGSWAGASAALWVAVPSATLLWWTLKPQPGYLEAVTFAALALWGSIRLLWGEYDQRTTIALMSATTLAATLAFWAGMVVASVLLVCGLLALLRWQRLLRLPFLGYVCSLVIGLLWLIPTAIYVYTRPNDNPLWWIIGREKHGLAPSDAFVGFTTQLTPLILGIERPWPMGVLDFGAAIVIILTMILAVFFGFYIFIVNTVRGSIIPLSLSMTVVGLFIFSSFNTLLSDVRYVLPIYLALALFVALFVAAIRQNLGIWAATAGLGIILVSNIWSGPVGMFTIIPSSERPEARLAHTLVDQQITYVHTSYWIGQVLMVESGGQILASSMLGPNRESYDHRVEYAVLAADPTQTALVLNANGDLVKPLDFYLDQHNITCTKKHVNWFLIYCNCMPWPVIHDLQKYLPEK</sequence>
<dbReference type="Proteomes" id="UP000220527">
    <property type="component" value="Unassembled WGS sequence"/>
</dbReference>
<feature type="transmembrane region" description="Helical" evidence="1">
    <location>
        <begin position="552"/>
        <end position="577"/>
    </location>
</feature>
<feature type="transmembrane region" description="Helical" evidence="1">
    <location>
        <begin position="366"/>
        <end position="386"/>
    </location>
</feature>
<proteinExistence type="predicted"/>
<organism evidence="2 3">
    <name type="scientific">Candidatus Viridilinea mediisalina</name>
    <dbReference type="NCBI Taxonomy" id="2024553"/>
    <lineage>
        <taxon>Bacteria</taxon>
        <taxon>Bacillati</taxon>
        <taxon>Chloroflexota</taxon>
        <taxon>Chloroflexia</taxon>
        <taxon>Chloroflexales</taxon>
        <taxon>Chloroflexineae</taxon>
        <taxon>Oscillochloridaceae</taxon>
        <taxon>Candidatus Viridilinea</taxon>
    </lineage>
</organism>
<protein>
    <recommendedName>
        <fullName evidence="4">Glycosyltransferase RgtA/B/C/D-like domain-containing protein</fullName>
    </recommendedName>
</protein>
<feature type="transmembrane region" description="Helical" evidence="1">
    <location>
        <begin position="237"/>
        <end position="260"/>
    </location>
</feature>
<feature type="transmembrane region" description="Helical" evidence="1">
    <location>
        <begin position="469"/>
        <end position="492"/>
    </location>
</feature>
<name>A0A2A6RMC6_9CHLR</name>
<feature type="transmembrane region" description="Helical" evidence="1">
    <location>
        <begin position="298"/>
        <end position="318"/>
    </location>
</feature>
<keyword evidence="1" id="KW-0812">Transmembrane</keyword>
<gene>
    <name evidence="2" type="ORF">CJ255_05705</name>
</gene>
<accession>A0A2A6RMC6</accession>
<feature type="transmembrane region" description="Helical" evidence="1">
    <location>
        <begin position="131"/>
        <end position="148"/>
    </location>
</feature>
<evidence type="ECO:0000313" key="2">
    <source>
        <dbReference type="EMBL" id="PDW04066.1"/>
    </source>
</evidence>
<evidence type="ECO:0000313" key="3">
    <source>
        <dbReference type="Proteomes" id="UP000220527"/>
    </source>
</evidence>
<keyword evidence="1" id="KW-1133">Transmembrane helix</keyword>
<evidence type="ECO:0008006" key="4">
    <source>
        <dbReference type="Google" id="ProtNLM"/>
    </source>
</evidence>
<dbReference type="EMBL" id="NQWI01000016">
    <property type="protein sequence ID" value="PDW04066.1"/>
    <property type="molecule type" value="Genomic_DNA"/>
</dbReference>
<feature type="transmembrane region" description="Helical" evidence="1">
    <location>
        <begin position="398"/>
        <end position="419"/>
    </location>
</feature>